<dbReference type="PRINTS" id="PR01021">
    <property type="entry name" value="OMPADOMAIN"/>
</dbReference>
<protein>
    <submittedName>
        <fullName evidence="7">OmpA family protein</fullName>
    </submittedName>
</protein>
<name>A0A495V672_9GAMM</name>
<dbReference type="PROSITE" id="PS51123">
    <property type="entry name" value="OMPA_2"/>
    <property type="match status" value="1"/>
</dbReference>
<accession>A0A495V672</accession>
<evidence type="ECO:0000313" key="7">
    <source>
        <dbReference type="EMBL" id="RKT44882.1"/>
    </source>
</evidence>
<keyword evidence="3" id="KW-0998">Cell outer membrane</keyword>
<dbReference type="InterPro" id="IPR006664">
    <property type="entry name" value="OMP_bac"/>
</dbReference>
<dbReference type="GO" id="GO:0009279">
    <property type="term" value="C:cell outer membrane"/>
    <property type="evidence" value="ECO:0007669"/>
    <property type="project" value="UniProtKB-SubCell"/>
</dbReference>
<dbReference type="Proteomes" id="UP000274556">
    <property type="component" value="Unassembled WGS sequence"/>
</dbReference>
<dbReference type="EMBL" id="RBXL01000001">
    <property type="protein sequence ID" value="RKT44882.1"/>
    <property type="molecule type" value="Genomic_DNA"/>
</dbReference>
<evidence type="ECO:0000256" key="3">
    <source>
        <dbReference type="ARBA" id="ARBA00023237"/>
    </source>
</evidence>
<evidence type="ECO:0000256" key="1">
    <source>
        <dbReference type="ARBA" id="ARBA00004442"/>
    </source>
</evidence>
<proteinExistence type="predicted"/>
<keyword evidence="8" id="KW-1185">Reference proteome</keyword>
<reference evidence="7 8" key="1">
    <citation type="submission" date="2018-10" db="EMBL/GenBank/DDBJ databases">
        <title>Genomic Encyclopedia of Archaeal and Bacterial Type Strains, Phase II (KMG-II): from individual species to whole genera.</title>
        <authorList>
            <person name="Goeker M."/>
        </authorList>
    </citation>
    <scope>NUCLEOTIDE SEQUENCE [LARGE SCALE GENOMIC DNA]</scope>
    <source>
        <strain evidence="7 8">DSM 235</strain>
    </source>
</reference>
<comment type="subcellular location">
    <subcellularLocation>
        <location evidence="1">Cell outer membrane</location>
    </subcellularLocation>
</comment>
<dbReference type="InterPro" id="IPR006690">
    <property type="entry name" value="OMPA-like_CS"/>
</dbReference>
<dbReference type="Gene3D" id="3.30.1330.60">
    <property type="entry name" value="OmpA-like domain"/>
    <property type="match status" value="1"/>
</dbReference>
<dbReference type="InterPro" id="IPR006665">
    <property type="entry name" value="OmpA-like"/>
</dbReference>
<comment type="caution">
    <text evidence="7">The sequence shown here is derived from an EMBL/GenBank/DDBJ whole genome shotgun (WGS) entry which is preliminary data.</text>
</comment>
<evidence type="ECO:0000256" key="5">
    <source>
        <dbReference type="SAM" id="MobiDB-lite"/>
    </source>
</evidence>
<feature type="compositionally biased region" description="Polar residues" evidence="5">
    <location>
        <begin position="13"/>
        <end position="28"/>
    </location>
</feature>
<feature type="domain" description="OmpA-like" evidence="6">
    <location>
        <begin position="32"/>
        <end position="160"/>
    </location>
</feature>
<gene>
    <name evidence="7" type="ORF">BDD21_2286</name>
</gene>
<evidence type="ECO:0000256" key="2">
    <source>
        <dbReference type="ARBA" id="ARBA00023136"/>
    </source>
</evidence>
<sequence length="162" mass="17300">MRSSGPTAPRPPSASSLNPTHPCSSRCSSACPGPPDRPDDDRARQGSLTSFLWRLSNSGPIDDQGRELDTVNYTGVQVDGHTDPIGSVPFNQDLSERRANSVANQLVSDGVPSDRIRAQGFGKTNLKVTEADCAGSPNRGALIECFQPNRRVEVTVDGVTPR</sequence>
<dbReference type="SUPFAM" id="SSF103088">
    <property type="entry name" value="OmpA-like"/>
    <property type="match status" value="1"/>
</dbReference>
<dbReference type="OrthoDB" id="9782229at2"/>
<dbReference type="CDD" id="cd07185">
    <property type="entry name" value="OmpA_C-like"/>
    <property type="match status" value="1"/>
</dbReference>
<dbReference type="AlphaFoldDB" id="A0A495V672"/>
<dbReference type="Pfam" id="PF00691">
    <property type="entry name" value="OmpA"/>
    <property type="match status" value="1"/>
</dbReference>
<dbReference type="InterPro" id="IPR050330">
    <property type="entry name" value="Bact_OuterMem_StrucFunc"/>
</dbReference>
<evidence type="ECO:0000259" key="6">
    <source>
        <dbReference type="PROSITE" id="PS51123"/>
    </source>
</evidence>
<feature type="region of interest" description="Disordered" evidence="5">
    <location>
        <begin position="1"/>
        <end position="49"/>
    </location>
</feature>
<keyword evidence="2 4" id="KW-0472">Membrane</keyword>
<evidence type="ECO:0000313" key="8">
    <source>
        <dbReference type="Proteomes" id="UP000274556"/>
    </source>
</evidence>
<organism evidence="7 8">
    <name type="scientific">Thiocapsa rosea</name>
    <dbReference type="NCBI Taxonomy" id="69360"/>
    <lineage>
        <taxon>Bacteria</taxon>
        <taxon>Pseudomonadati</taxon>
        <taxon>Pseudomonadota</taxon>
        <taxon>Gammaproteobacteria</taxon>
        <taxon>Chromatiales</taxon>
        <taxon>Chromatiaceae</taxon>
        <taxon>Thiocapsa</taxon>
    </lineage>
</organism>
<dbReference type="InterPro" id="IPR036737">
    <property type="entry name" value="OmpA-like_sf"/>
</dbReference>
<evidence type="ECO:0000256" key="4">
    <source>
        <dbReference type="PROSITE-ProRule" id="PRU00473"/>
    </source>
</evidence>
<dbReference type="PANTHER" id="PTHR30329">
    <property type="entry name" value="STATOR ELEMENT OF FLAGELLAR MOTOR COMPLEX"/>
    <property type="match status" value="1"/>
</dbReference>
<dbReference type="PANTHER" id="PTHR30329:SF21">
    <property type="entry name" value="LIPOPROTEIN YIAD-RELATED"/>
    <property type="match status" value="1"/>
</dbReference>
<dbReference type="PROSITE" id="PS01068">
    <property type="entry name" value="OMPA_1"/>
    <property type="match status" value="1"/>
</dbReference>